<dbReference type="RefSeq" id="WP_378096469.1">
    <property type="nucleotide sequence ID" value="NZ_JBHSEP010000008.1"/>
</dbReference>
<dbReference type="InterPro" id="IPR051315">
    <property type="entry name" value="Bact_Chemotaxis_CheA"/>
</dbReference>
<evidence type="ECO:0000256" key="2">
    <source>
        <dbReference type="ARBA" id="ARBA00012438"/>
    </source>
</evidence>
<dbReference type="PANTHER" id="PTHR43395:SF1">
    <property type="entry name" value="CHEMOTAXIS PROTEIN CHEA"/>
    <property type="match status" value="1"/>
</dbReference>
<dbReference type="PROSITE" id="PS50851">
    <property type="entry name" value="CHEW"/>
    <property type="match status" value="1"/>
</dbReference>
<dbReference type="Pfam" id="PF02895">
    <property type="entry name" value="H-kinase_dim"/>
    <property type="match status" value="1"/>
</dbReference>
<dbReference type="CDD" id="cd00731">
    <property type="entry name" value="CheA_reg"/>
    <property type="match status" value="1"/>
</dbReference>
<dbReference type="Gene3D" id="1.10.287.560">
    <property type="entry name" value="Histidine kinase CheA-like, homodimeric domain"/>
    <property type="match status" value="1"/>
</dbReference>
<evidence type="ECO:0000313" key="11">
    <source>
        <dbReference type="Proteomes" id="UP001596028"/>
    </source>
</evidence>
<dbReference type="InterPro" id="IPR037006">
    <property type="entry name" value="CheA-like_homodim_sf"/>
</dbReference>
<reference evidence="11" key="1">
    <citation type="journal article" date="2019" name="Int. J. Syst. Evol. Microbiol.">
        <title>The Global Catalogue of Microorganisms (GCM) 10K type strain sequencing project: providing services to taxonomists for standard genome sequencing and annotation.</title>
        <authorList>
            <consortium name="The Broad Institute Genomics Platform"/>
            <consortium name="The Broad Institute Genome Sequencing Center for Infectious Disease"/>
            <person name="Wu L."/>
            <person name="Ma J."/>
        </authorList>
    </citation>
    <scope>NUCLEOTIDE SEQUENCE [LARGE SCALE GENOMIC DNA]</scope>
    <source>
        <strain evidence="11">CCUG 49571</strain>
    </source>
</reference>
<dbReference type="InterPro" id="IPR004105">
    <property type="entry name" value="CheA-like_dim"/>
</dbReference>
<evidence type="ECO:0000256" key="7">
    <source>
        <dbReference type="ARBA" id="ARBA00023012"/>
    </source>
</evidence>
<dbReference type="EC" id="2.7.13.3" evidence="2"/>
<dbReference type="SMART" id="SM01231">
    <property type="entry name" value="H-kinase_dim"/>
    <property type="match status" value="1"/>
</dbReference>
<dbReference type="InterPro" id="IPR036061">
    <property type="entry name" value="CheW-like_dom_sf"/>
</dbReference>
<evidence type="ECO:0000256" key="4">
    <source>
        <dbReference type="ARBA" id="ARBA00022741"/>
    </source>
</evidence>
<dbReference type="InterPro" id="IPR002545">
    <property type="entry name" value="CheW-lke_dom"/>
</dbReference>
<dbReference type="GO" id="GO:0004673">
    <property type="term" value="F:protein histidine kinase activity"/>
    <property type="evidence" value="ECO:0007669"/>
    <property type="project" value="UniProtKB-EC"/>
</dbReference>
<evidence type="ECO:0000256" key="3">
    <source>
        <dbReference type="ARBA" id="ARBA00022679"/>
    </source>
</evidence>
<keyword evidence="4" id="KW-0547">Nucleotide-binding</keyword>
<dbReference type="EMBL" id="JBHSEP010000008">
    <property type="protein sequence ID" value="MFC4599177.1"/>
    <property type="molecule type" value="Genomic_DNA"/>
</dbReference>
<dbReference type="InterPro" id="IPR036890">
    <property type="entry name" value="HATPase_C_sf"/>
</dbReference>
<keyword evidence="5" id="KW-0418">Kinase</keyword>
<dbReference type="SMART" id="SM00387">
    <property type="entry name" value="HATPase_c"/>
    <property type="match status" value="1"/>
</dbReference>
<feature type="domain" description="Histidine kinase" evidence="8">
    <location>
        <begin position="70"/>
        <end position="274"/>
    </location>
</feature>
<comment type="catalytic activity">
    <reaction evidence="1">
        <text>ATP + protein L-histidine = ADP + protein N-phospho-L-histidine.</text>
        <dbReference type="EC" id="2.7.13.3"/>
    </reaction>
</comment>
<dbReference type="SUPFAM" id="SSF50341">
    <property type="entry name" value="CheW-like"/>
    <property type="match status" value="1"/>
</dbReference>
<dbReference type="Proteomes" id="UP001596028">
    <property type="component" value="Unassembled WGS sequence"/>
</dbReference>
<keyword evidence="7" id="KW-0902">Two-component regulatory system</keyword>
<dbReference type="Gene3D" id="2.30.30.40">
    <property type="entry name" value="SH3 Domains"/>
    <property type="match status" value="1"/>
</dbReference>
<dbReference type="Pfam" id="PF02518">
    <property type="entry name" value="HATPase_c"/>
    <property type="match status" value="1"/>
</dbReference>
<keyword evidence="6" id="KW-0067">ATP-binding</keyword>
<dbReference type="InterPro" id="IPR003594">
    <property type="entry name" value="HATPase_dom"/>
</dbReference>
<dbReference type="InterPro" id="IPR004358">
    <property type="entry name" value="Sig_transdc_His_kin-like_C"/>
</dbReference>
<evidence type="ECO:0000259" key="8">
    <source>
        <dbReference type="PROSITE" id="PS50109"/>
    </source>
</evidence>
<evidence type="ECO:0000256" key="5">
    <source>
        <dbReference type="ARBA" id="ARBA00022777"/>
    </source>
</evidence>
<sequence>MSDMLEDKELDSAKSKGQSVRVNVDKLEQMMNRVGELVIDQTRIRQLEADIRRQEGASDAIEELRHLAGRLTRVIGDLQNTVMRIRMIPLDQLFSRFPRMVRDLARASGKEVELIVEGGETELDRTLLEEIGDPFFRLIRHAIEKGIEIPEKRLAAGKPAKGALRIRAGYEDNQVVVIVEDDGAGLDPDRLKRMAVEQGLLAEEGAAGLGEHEALELIFHPGLTTASLSGDEAPGGSQGLDSVRAGIERINGKVQVDSRRGVGTKFSVRLPITLTIIQGLLVEVADRPYVVPMNQVSEIVRIQAESVVTVQGLPVITLRNKVVPLVWLHDYLGFARDSLRGRQMSVLVVGHAAERVAVVVDRLNGNQDVVVKTLGAFIGQPEGVAGATLLGNGKVAFILDLEDVVAQLGFYR</sequence>
<proteinExistence type="predicted"/>
<evidence type="ECO:0000313" key="10">
    <source>
        <dbReference type="EMBL" id="MFC4599177.1"/>
    </source>
</evidence>
<evidence type="ECO:0000256" key="1">
    <source>
        <dbReference type="ARBA" id="ARBA00000085"/>
    </source>
</evidence>
<protein>
    <recommendedName>
        <fullName evidence="2">histidine kinase</fullName>
        <ecNumber evidence="2">2.7.13.3</ecNumber>
    </recommendedName>
</protein>
<evidence type="ECO:0000259" key="9">
    <source>
        <dbReference type="PROSITE" id="PS50851"/>
    </source>
</evidence>
<dbReference type="PROSITE" id="PS50109">
    <property type="entry name" value="HIS_KIN"/>
    <property type="match status" value="1"/>
</dbReference>
<accession>A0ABV9FB77</accession>
<dbReference type="PRINTS" id="PR00344">
    <property type="entry name" value="BCTRLSENSOR"/>
</dbReference>
<dbReference type="PANTHER" id="PTHR43395">
    <property type="entry name" value="SENSOR HISTIDINE KINASE CHEA"/>
    <property type="match status" value="1"/>
</dbReference>
<dbReference type="Gene3D" id="3.30.565.10">
    <property type="entry name" value="Histidine kinase-like ATPase, C-terminal domain"/>
    <property type="match status" value="1"/>
</dbReference>
<feature type="domain" description="CheW-like" evidence="9">
    <location>
        <begin position="276"/>
        <end position="410"/>
    </location>
</feature>
<dbReference type="SUPFAM" id="SSF55874">
    <property type="entry name" value="ATPase domain of HSP90 chaperone/DNA topoisomerase II/histidine kinase"/>
    <property type="match status" value="1"/>
</dbReference>
<dbReference type="InterPro" id="IPR036097">
    <property type="entry name" value="HisK_dim/P_sf"/>
</dbReference>
<dbReference type="InterPro" id="IPR005467">
    <property type="entry name" value="His_kinase_dom"/>
</dbReference>
<dbReference type="SUPFAM" id="SSF47384">
    <property type="entry name" value="Homodimeric domain of signal transducing histidine kinase"/>
    <property type="match status" value="1"/>
</dbReference>
<organism evidence="10 11">
    <name type="scientific">Cohnella hongkongensis</name>
    <dbReference type="NCBI Taxonomy" id="178337"/>
    <lineage>
        <taxon>Bacteria</taxon>
        <taxon>Bacillati</taxon>
        <taxon>Bacillota</taxon>
        <taxon>Bacilli</taxon>
        <taxon>Bacillales</taxon>
        <taxon>Paenibacillaceae</taxon>
        <taxon>Cohnella</taxon>
    </lineage>
</organism>
<dbReference type="Pfam" id="PF01584">
    <property type="entry name" value="CheW"/>
    <property type="match status" value="1"/>
</dbReference>
<comment type="caution">
    <text evidence="10">The sequence shown here is derived from an EMBL/GenBank/DDBJ whole genome shotgun (WGS) entry which is preliminary data.</text>
</comment>
<evidence type="ECO:0000256" key="6">
    <source>
        <dbReference type="ARBA" id="ARBA00022840"/>
    </source>
</evidence>
<gene>
    <name evidence="10" type="ORF">ACFO3S_13075</name>
</gene>
<keyword evidence="11" id="KW-1185">Reference proteome</keyword>
<name>A0ABV9FB77_9BACL</name>
<dbReference type="SMART" id="SM00260">
    <property type="entry name" value="CheW"/>
    <property type="match status" value="1"/>
</dbReference>
<keyword evidence="3 10" id="KW-0808">Transferase</keyword>